<reference evidence="3 4" key="1">
    <citation type="journal article" date="2019" name="Int. J. Syst. Evol. Microbiol.">
        <title>The Global Catalogue of Microorganisms (GCM) 10K type strain sequencing project: providing services to taxonomists for standard genome sequencing and annotation.</title>
        <authorList>
            <consortium name="The Broad Institute Genomics Platform"/>
            <consortium name="The Broad Institute Genome Sequencing Center for Infectious Disease"/>
            <person name="Wu L."/>
            <person name="Ma J."/>
        </authorList>
    </citation>
    <scope>NUCLEOTIDE SEQUENCE [LARGE SCALE GENOMIC DNA]</scope>
    <source>
        <strain evidence="3 4">JCM 14303</strain>
    </source>
</reference>
<organism evidence="3 4">
    <name type="scientific">Kribbella lupini</name>
    <dbReference type="NCBI Taxonomy" id="291602"/>
    <lineage>
        <taxon>Bacteria</taxon>
        <taxon>Bacillati</taxon>
        <taxon>Actinomycetota</taxon>
        <taxon>Actinomycetes</taxon>
        <taxon>Propionibacteriales</taxon>
        <taxon>Kribbellaceae</taxon>
        <taxon>Kribbella</taxon>
    </lineage>
</organism>
<name>A0ABN2AK39_9ACTN</name>
<evidence type="ECO:0000313" key="4">
    <source>
        <dbReference type="Proteomes" id="UP001500363"/>
    </source>
</evidence>
<feature type="compositionally biased region" description="Pro residues" evidence="1">
    <location>
        <begin position="351"/>
        <end position="360"/>
    </location>
</feature>
<feature type="region of interest" description="Disordered" evidence="1">
    <location>
        <begin position="333"/>
        <end position="428"/>
    </location>
</feature>
<feature type="transmembrane region" description="Helical" evidence="2">
    <location>
        <begin position="234"/>
        <end position="253"/>
    </location>
</feature>
<gene>
    <name evidence="3" type="ORF">GCM10009741_20820</name>
</gene>
<proteinExistence type="predicted"/>
<keyword evidence="2" id="KW-0472">Membrane</keyword>
<keyword evidence="4" id="KW-1185">Reference proteome</keyword>
<keyword evidence="2" id="KW-0812">Transmembrane</keyword>
<evidence type="ECO:0000313" key="3">
    <source>
        <dbReference type="EMBL" id="GAA1520062.1"/>
    </source>
</evidence>
<comment type="caution">
    <text evidence="3">The sequence shown here is derived from an EMBL/GenBank/DDBJ whole genome shotgun (WGS) entry which is preliminary data.</text>
</comment>
<feature type="transmembrane region" description="Helical" evidence="2">
    <location>
        <begin position="171"/>
        <end position="191"/>
    </location>
</feature>
<sequence length="428" mass="46011">MTQELRQVRPRRRIWVQRVAVEADNLLIRLNVARAGELSPAQAAVAEGVAELAENARAAAFRHDPMPRRWANWWRGTLVDIAFHNLHSARAQMVDLMDEAELRAEVPAALARARHALRRDDPRLVAAEQWPAELSHPGRVDRIRPGLRRLIDDSYEQQDLEHARLRNFRNVALISAICVFVLVVIAVVVVSRRPDWIPLCFPNEETAADGVSRVVGLNCPTRAGAGVVPVGADVVVVAMLGSLGGAMSAALSVRHLKGTSTPYDVPIALAFLKIPLGAFTAILALVAIQGKFVPGLSVLDSQGQILAYALVFGFAQQAFTRLIDRRAQDLLEGLPGGEATTPTPQSSTPPAVAPAPPPGPAGDGGAGPVEDVEVIEINEPLQPSPDEPDDDALLPVAEETHYVEDDQVEAPPGPDAGDGVDYPKEVES</sequence>
<protein>
    <submittedName>
        <fullName evidence="3">Uncharacterized protein</fullName>
    </submittedName>
</protein>
<evidence type="ECO:0000256" key="1">
    <source>
        <dbReference type="SAM" id="MobiDB-lite"/>
    </source>
</evidence>
<feature type="transmembrane region" description="Helical" evidence="2">
    <location>
        <begin position="265"/>
        <end position="285"/>
    </location>
</feature>
<dbReference type="RefSeq" id="WP_344172446.1">
    <property type="nucleotide sequence ID" value="NZ_BAAANC010000001.1"/>
</dbReference>
<dbReference type="EMBL" id="BAAANC010000001">
    <property type="protein sequence ID" value="GAA1520062.1"/>
    <property type="molecule type" value="Genomic_DNA"/>
</dbReference>
<evidence type="ECO:0000256" key="2">
    <source>
        <dbReference type="SAM" id="Phobius"/>
    </source>
</evidence>
<keyword evidence="2" id="KW-1133">Transmembrane helix</keyword>
<dbReference type="Proteomes" id="UP001500363">
    <property type="component" value="Unassembled WGS sequence"/>
</dbReference>
<accession>A0ABN2AK39</accession>